<proteinExistence type="predicted"/>
<dbReference type="EMBL" id="JABSTQ010010856">
    <property type="protein sequence ID" value="KAG0417339.1"/>
    <property type="molecule type" value="Genomic_DNA"/>
</dbReference>
<evidence type="ECO:0000313" key="1">
    <source>
        <dbReference type="EMBL" id="KAG0417339.1"/>
    </source>
</evidence>
<evidence type="ECO:0000313" key="2">
    <source>
        <dbReference type="Proteomes" id="UP000805193"/>
    </source>
</evidence>
<accession>A0AC60PC97</accession>
<comment type="caution">
    <text evidence="1">The sequence shown here is derived from an EMBL/GenBank/DDBJ whole genome shotgun (WGS) entry which is preliminary data.</text>
</comment>
<gene>
    <name evidence="1" type="ORF">HPB47_005687</name>
</gene>
<sequence>MEQLVQLDRHPLRKLLRHPLRTEASDRSRLQKLLSTEELDDRRPSQLLRRRTQLLGDRANTIGGAVLRELFIQRLPTNVQLVLATTVALDLTVIVALADAVIEVATPPVASVTSAAEDGGEEMPALPATRSSDGTSKSLASGWSRVLPQQLTGEIVRALNNNVDVQHLVGEMLTVPAPQLQPTSAFNIAALDPTPGTAFVGAPGANRAADH</sequence>
<protein>
    <submittedName>
        <fullName evidence="1">Uncharacterized protein</fullName>
    </submittedName>
</protein>
<keyword evidence="2" id="KW-1185">Reference proteome</keyword>
<reference evidence="1 2" key="1">
    <citation type="journal article" date="2020" name="Cell">
        <title>Large-Scale Comparative Analyses of Tick Genomes Elucidate Their Genetic Diversity and Vector Capacities.</title>
        <authorList>
            <consortium name="Tick Genome and Microbiome Consortium (TIGMIC)"/>
            <person name="Jia N."/>
            <person name="Wang J."/>
            <person name="Shi W."/>
            <person name="Du L."/>
            <person name="Sun Y."/>
            <person name="Zhan W."/>
            <person name="Jiang J.F."/>
            <person name="Wang Q."/>
            <person name="Zhang B."/>
            <person name="Ji P."/>
            <person name="Bell-Sakyi L."/>
            <person name="Cui X.M."/>
            <person name="Yuan T.T."/>
            <person name="Jiang B.G."/>
            <person name="Yang W.F."/>
            <person name="Lam T.T."/>
            <person name="Chang Q.C."/>
            <person name="Ding S.J."/>
            <person name="Wang X.J."/>
            <person name="Zhu J.G."/>
            <person name="Ruan X.D."/>
            <person name="Zhao L."/>
            <person name="Wei J.T."/>
            <person name="Ye R.Z."/>
            <person name="Que T.C."/>
            <person name="Du C.H."/>
            <person name="Zhou Y.H."/>
            <person name="Cheng J.X."/>
            <person name="Dai P.F."/>
            <person name="Guo W.B."/>
            <person name="Han X.H."/>
            <person name="Huang E.J."/>
            <person name="Li L.F."/>
            <person name="Wei W."/>
            <person name="Gao Y.C."/>
            <person name="Liu J.Z."/>
            <person name="Shao H.Z."/>
            <person name="Wang X."/>
            <person name="Wang C.C."/>
            <person name="Yang T.C."/>
            <person name="Huo Q.B."/>
            <person name="Li W."/>
            <person name="Chen H.Y."/>
            <person name="Chen S.E."/>
            <person name="Zhou L.G."/>
            <person name="Ni X.B."/>
            <person name="Tian J.H."/>
            <person name="Sheng Y."/>
            <person name="Liu T."/>
            <person name="Pan Y.S."/>
            <person name="Xia L.Y."/>
            <person name="Li J."/>
            <person name="Zhao F."/>
            <person name="Cao W.C."/>
        </authorList>
    </citation>
    <scope>NUCLEOTIDE SEQUENCE [LARGE SCALE GENOMIC DNA]</scope>
    <source>
        <strain evidence="1">Iper-2018</strain>
    </source>
</reference>
<name>A0AC60PC97_IXOPE</name>
<dbReference type="Proteomes" id="UP000805193">
    <property type="component" value="Unassembled WGS sequence"/>
</dbReference>
<organism evidence="1 2">
    <name type="scientific">Ixodes persulcatus</name>
    <name type="common">Taiga tick</name>
    <dbReference type="NCBI Taxonomy" id="34615"/>
    <lineage>
        <taxon>Eukaryota</taxon>
        <taxon>Metazoa</taxon>
        <taxon>Ecdysozoa</taxon>
        <taxon>Arthropoda</taxon>
        <taxon>Chelicerata</taxon>
        <taxon>Arachnida</taxon>
        <taxon>Acari</taxon>
        <taxon>Parasitiformes</taxon>
        <taxon>Ixodida</taxon>
        <taxon>Ixodoidea</taxon>
        <taxon>Ixodidae</taxon>
        <taxon>Ixodinae</taxon>
        <taxon>Ixodes</taxon>
    </lineage>
</organism>